<evidence type="ECO:0000313" key="4">
    <source>
        <dbReference type="Proteomes" id="UP001600941"/>
    </source>
</evidence>
<evidence type="ECO:0000259" key="2">
    <source>
        <dbReference type="PROSITE" id="PS50943"/>
    </source>
</evidence>
<evidence type="ECO:0000256" key="1">
    <source>
        <dbReference type="ARBA" id="ARBA00023125"/>
    </source>
</evidence>
<dbReference type="Gene3D" id="1.10.260.40">
    <property type="entry name" value="lambda repressor-like DNA-binding domains"/>
    <property type="match status" value="1"/>
</dbReference>
<dbReference type="InterPro" id="IPR050807">
    <property type="entry name" value="TransReg_Diox_bact_type"/>
</dbReference>
<keyword evidence="4" id="KW-1185">Reference proteome</keyword>
<dbReference type="RefSeq" id="WP_033142803.1">
    <property type="nucleotide sequence ID" value="NZ_AP031413.1"/>
</dbReference>
<dbReference type="CDD" id="cd00093">
    <property type="entry name" value="HTH_XRE"/>
    <property type="match status" value="1"/>
</dbReference>
<name>A0ABQ0BTH3_9FIRM</name>
<dbReference type="Pfam" id="PF01381">
    <property type="entry name" value="HTH_3"/>
    <property type="match status" value="1"/>
</dbReference>
<protein>
    <recommendedName>
        <fullName evidence="2">HTH cro/C1-type domain-containing protein</fullName>
    </recommendedName>
</protein>
<dbReference type="InterPro" id="IPR010982">
    <property type="entry name" value="Lambda_DNA-bd_dom_sf"/>
</dbReference>
<dbReference type="Proteomes" id="UP001600941">
    <property type="component" value="Unassembled WGS sequence"/>
</dbReference>
<comment type="caution">
    <text evidence="3">The sequence shown here is derived from an EMBL/GenBank/DDBJ whole genome shotgun (WGS) entry which is preliminary data.</text>
</comment>
<dbReference type="SUPFAM" id="SSF47413">
    <property type="entry name" value="lambda repressor-like DNA-binding domains"/>
    <property type="match status" value="1"/>
</dbReference>
<gene>
    <name evidence="3" type="ORF">K340107D12_26420</name>
</gene>
<dbReference type="PROSITE" id="PS50943">
    <property type="entry name" value="HTH_CROC1"/>
    <property type="match status" value="1"/>
</dbReference>
<evidence type="ECO:0000313" key="3">
    <source>
        <dbReference type="EMBL" id="GAA6499826.1"/>
    </source>
</evidence>
<accession>A0ABQ0BTH3</accession>
<reference evidence="3 4" key="1">
    <citation type="submission" date="2024-04" db="EMBL/GenBank/DDBJ databases">
        <title>Defined microbial consortia suppress multidrug-resistant proinflammatory Enterobacteriaceae via ecological control.</title>
        <authorList>
            <person name="Furuichi M."/>
            <person name="Kawaguchi T."/>
            <person name="Pust M."/>
            <person name="Yasuma K."/>
            <person name="Plichta D."/>
            <person name="Hasegawa N."/>
            <person name="Ohya T."/>
            <person name="Bhattarai S."/>
            <person name="Sasajima S."/>
            <person name="Aoto Y."/>
            <person name="Tuganbaev T."/>
            <person name="Yaginuma M."/>
            <person name="Ueda M."/>
            <person name="Okahashi N."/>
            <person name="Amafuji K."/>
            <person name="Kiridooshi Y."/>
            <person name="Sugita K."/>
            <person name="Strazar M."/>
            <person name="Skelly A."/>
            <person name="Suda W."/>
            <person name="Hattori M."/>
            <person name="Nakamoto N."/>
            <person name="Caballero S."/>
            <person name="Norman J."/>
            <person name="Olle B."/>
            <person name="Tanoue T."/>
            <person name="Arita M."/>
            <person name="Bucci V."/>
            <person name="Atarashi K."/>
            <person name="Xavier R."/>
            <person name="Honda K."/>
        </authorList>
    </citation>
    <scope>NUCLEOTIDE SEQUENCE [LARGE SCALE GENOMIC DNA]</scope>
    <source>
        <strain evidence="4">k34-0107-D12</strain>
    </source>
</reference>
<sequence length="108" mass="12456">MKEIDKVYVGKRIQQQRELLGYTREELAEKADITPRFCYDLELGQKGMSVDTLCKLKSALHINIDYLLFGEQKALNDLNSIKILIETCPSDKRTFLIDIITSYLKAVK</sequence>
<dbReference type="PANTHER" id="PTHR46797">
    <property type="entry name" value="HTH-TYPE TRANSCRIPTIONAL REGULATOR"/>
    <property type="match status" value="1"/>
</dbReference>
<dbReference type="InterPro" id="IPR001387">
    <property type="entry name" value="Cro/C1-type_HTH"/>
</dbReference>
<keyword evidence="1" id="KW-0238">DNA-binding</keyword>
<dbReference type="SMART" id="SM00530">
    <property type="entry name" value="HTH_XRE"/>
    <property type="match status" value="1"/>
</dbReference>
<dbReference type="EMBL" id="BAABZQ010000001">
    <property type="protein sequence ID" value="GAA6499826.1"/>
    <property type="molecule type" value="Genomic_DNA"/>
</dbReference>
<dbReference type="PANTHER" id="PTHR46797:SF1">
    <property type="entry name" value="METHYLPHOSPHONATE SYNTHASE"/>
    <property type="match status" value="1"/>
</dbReference>
<organism evidence="3 4">
    <name type="scientific">Blautia parvula</name>
    <dbReference type="NCBI Taxonomy" id="2877527"/>
    <lineage>
        <taxon>Bacteria</taxon>
        <taxon>Bacillati</taxon>
        <taxon>Bacillota</taxon>
        <taxon>Clostridia</taxon>
        <taxon>Lachnospirales</taxon>
        <taxon>Lachnospiraceae</taxon>
        <taxon>Blautia</taxon>
    </lineage>
</organism>
<proteinExistence type="predicted"/>
<feature type="domain" description="HTH cro/C1-type" evidence="2">
    <location>
        <begin position="13"/>
        <end position="67"/>
    </location>
</feature>